<organism evidence="3 4">
    <name type="scientific">Clostridium disporicum</name>
    <dbReference type="NCBI Taxonomy" id="84024"/>
    <lineage>
        <taxon>Bacteria</taxon>
        <taxon>Bacillati</taxon>
        <taxon>Bacillota</taxon>
        <taxon>Clostridia</taxon>
        <taxon>Eubacteriales</taxon>
        <taxon>Clostridiaceae</taxon>
        <taxon>Clostridium</taxon>
    </lineage>
</organism>
<reference evidence="3 4" key="1">
    <citation type="submission" date="2015-09" db="EMBL/GenBank/DDBJ databases">
        <authorList>
            <consortium name="Pathogen Informatics"/>
        </authorList>
    </citation>
    <scope>NUCLEOTIDE SEQUENCE [LARGE SCALE GENOMIC DNA]</scope>
    <source>
        <strain evidence="3 4">2789STDY5834855</strain>
    </source>
</reference>
<evidence type="ECO:0000259" key="2">
    <source>
        <dbReference type="Pfam" id="PF04389"/>
    </source>
</evidence>
<keyword evidence="3" id="KW-0645">Protease</keyword>
<feature type="transmembrane region" description="Helical" evidence="1">
    <location>
        <begin position="457"/>
        <end position="475"/>
    </location>
</feature>
<dbReference type="GO" id="GO:0006508">
    <property type="term" value="P:proteolysis"/>
    <property type="evidence" value="ECO:0007669"/>
    <property type="project" value="InterPro"/>
</dbReference>
<dbReference type="EC" id="3.4.11.6" evidence="3"/>
<keyword evidence="1" id="KW-0472">Membrane</keyword>
<dbReference type="PANTHER" id="PTHR12147">
    <property type="entry name" value="METALLOPEPTIDASE M28 FAMILY MEMBER"/>
    <property type="match status" value="1"/>
</dbReference>
<accession>A0A174E5R5</accession>
<proteinExistence type="predicted"/>
<keyword evidence="1" id="KW-0812">Transmembrane</keyword>
<gene>
    <name evidence="3" type="primary">ywaD</name>
    <name evidence="3" type="ORF">ERS852470_02038</name>
</gene>
<dbReference type="OrthoDB" id="233977at2"/>
<feature type="domain" description="Peptidase M28" evidence="2">
    <location>
        <begin position="216"/>
        <end position="406"/>
    </location>
</feature>
<dbReference type="SUPFAM" id="SSF53187">
    <property type="entry name" value="Zn-dependent exopeptidases"/>
    <property type="match status" value="1"/>
</dbReference>
<evidence type="ECO:0000313" key="4">
    <source>
        <dbReference type="Proteomes" id="UP000095558"/>
    </source>
</evidence>
<dbReference type="PANTHER" id="PTHR12147:SF26">
    <property type="entry name" value="PEPTIDASE M28 DOMAIN-CONTAINING PROTEIN"/>
    <property type="match status" value="1"/>
</dbReference>
<dbReference type="EMBL" id="CYZV01000020">
    <property type="protein sequence ID" value="CUO33121.1"/>
    <property type="molecule type" value="Genomic_DNA"/>
</dbReference>
<evidence type="ECO:0000313" key="3">
    <source>
        <dbReference type="EMBL" id="CUO33121.1"/>
    </source>
</evidence>
<dbReference type="AlphaFoldDB" id="A0A174E5R5"/>
<dbReference type="GO" id="GO:0008235">
    <property type="term" value="F:metalloexopeptidase activity"/>
    <property type="evidence" value="ECO:0007669"/>
    <property type="project" value="InterPro"/>
</dbReference>
<name>A0A174E5R5_9CLOT</name>
<feature type="transmembrane region" description="Helical" evidence="1">
    <location>
        <begin position="5"/>
        <end position="24"/>
    </location>
</feature>
<dbReference type="InterPro" id="IPR045175">
    <property type="entry name" value="M28_fam"/>
</dbReference>
<dbReference type="Gene3D" id="3.40.630.10">
    <property type="entry name" value="Zn peptidases"/>
    <property type="match status" value="1"/>
</dbReference>
<evidence type="ECO:0000256" key="1">
    <source>
        <dbReference type="SAM" id="Phobius"/>
    </source>
</evidence>
<keyword evidence="3" id="KW-0031">Aminopeptidase</keyword>
<keyword evidence="1" id="KW-1133">Transmembrane helix</keyword>
<dbReference type="Gene3D" id="3.50.30.30">
    <property type="match status" value="1"/>
</dbReference>
<dbReference type="RefSeq" id="WP_055276709.1">
    <property type="nucleotide sequence ID" value="NZ_CYZV01000020.1"/>
</dbReference>
<feature type="transmembrane region" description="Helical" evidence="1">
    <location>
        <begin position="481"/>
        <end position="500"/>
    </location>
</feature>
<dbReference type="Proteomes" id="UP000095558">
    <property type="component" value="Unassembled WGS sequence"/>
</dbReference>
<dbReference type="Pfam" id="PF04389">
    <property type="entry name" value="Peptidase_M28"/>
    <property type="match status" value="1"/>
</dbReference>
<dbReference type="InterPro" id="IPR007484">
    <property type="entry name" value="Peptidase_M28"/>
</dbReference>
<keyword evidence="3" id="KW-0378">Hydrolase</keyword>
<protein>
    <submittedName>
        <fullName evidence="3">Aminopeptidase</fullName>
        <ecNumber evidence="3">3.4.11.6</ecNumber>
    </submittedName>
</protein>
<dbReference type="GO" id="GO:0004177">
    <property type="term" value="F:aminopeptidase activity"/>
    <property type="evidence" value="ECO:0007669"/>
    <property type="project" value="UniProtKB-KW"/>
</dbReference>
<feature type="transmembrane region" description="Helical" evidence="1">
    <location>
        <begin position="428"/>
        <end position="445"/>
    </location>
</feature>
<sequence length="505" mass="56597">MKKNILYFSILSIISFFLLTTLYLNNTYSEFDSTNVRNNIYVLSSDTLGGRLAGSTENLVAAEIIKNRFIDYGLKTLNGDGNYTQDFNTICPVTTNTSPYLKIEYNGDTEEELQYGVDFKEDMINFKNNTFSFSKSDKINSYLSYLDITCDDGTFLLYVPKDNNFSFRSSFFSDFAKDAVIMVSQNAFDKITSSLNEGKQISIHVPFEEEEKTISNVIGVIKGSNSSLSPFIITAHYDHLGKDGLGTSYSGALDNASGTSFILELSRSLSTYGKPERDIIFVALNAEEFGLLGSKAFAEENLFNIQDSKVINFDMIGSADYPISLMQGSKFKNTDSELLESIKSICKDNSVDYEVLYEDSSDHASFNNLNIDALSFCHSDKTRIHTPEDTIDYIDTSSIDTVYKIVETEIKTSCYSGLTRFIYSQNSITLISIVLMLLIIWGIFSKNKFLLNKNSSILFRAIALIAVISATIFYIKGYTSALIIALIFGFSIIFITLMRLNSKSR</sequence>